<dbReference type="EMBL" id="JABEQJ010000020">
    <property type="protein sequence ID" value="MBB2161437.1"/>
    <property type="molecule type" value="Genomic_DNA"/>
</dbReference>
<dbReference type="Pfam" id="PF13379">
    <property type="entry name" value="NMT1_2"/>
    <property type="match status" value="1"/>
</dbReference>
<evidence type="ECO:0000256" key="2">
    <source>
        <dbReference type="ARBA" id="ARBA00010742"/>
    </source>
</evidence>
<dbReference type="Proteomes" id="UP000589085">
    <property type="component" value="Unassembled WGS sequence"/>
</dbReference>
<accession>A0A7W4IES8</accession>
<dbReference type="Gene3D" id="3.40.190.10">
    <property type="entry name" value="Periplasmic binding protein-like II"/>
    <property type="match status" value="2"/>
</dbReference>
<proteinExistence type="inferred from homology"/>
<dbReference type="PANTHER" id="PTHR30024:SF47">
    <property type="entry name" value="TAURINE-BINDING PERIPLASMIC PROTEIN"/>
    <property type="match status" value="1"/>
</dbReference>
<sequence>MTHALRIGLLRLTDSAPVIIARNHGLFAQHGIAAEIVVSPSWSNIADGLAWRTLDAAVIFPPLAMMTALGRRGHAASLRPLCTLSRGGNTLVLRGTNPLATPWPTGPAGHQAFAQWQRGLGRRPRLAVVHMYSTHLLILRRFLRMIGVDMDSGIELVVMPPADMISALADRAIDGGCVGPSWGTEACLRGLGFLVGGSSTIVPGHLEKLLVVSDAAAGQADRLKAALGEAVSYCRAPANRHAIAQGLALPPEEGGLALPARATFATLDEKTTPEPVTFVAEEVTEADFDWITQDMFDLGWIDESEREAGPKR</sequence>
<dbReference type="SUPFAM" id="SSF53850">
    <property type="entry name" value="Periplasmic binding protein-like II"/>
    <property type="match status" value="1"/>
</dbReference>
<keyword evidence="3" id="KW-0732">Signal</keyword>
<dbReference type="GO" id="GO:0042597">
    <property type="term" value="C:periplasmic space"/>
    <property type="evidence" value="ECO:0007669"/>
    <property type="project" value="UniProtKB-SubCell"/>
</dbReference>
<dbReference type="PANTHER" id="PTHR30024">
    <property type="entry name" value="ALIPHATIC SULFONATES-BINDING PROTEIN-RELATED"/>
    <property type="match status" value="1"/>
</dbReference>
<comment type="similarity">
    <text evidence="2">Belongs to the bacterial solute-binding protein SsuA/TauA family.</text>
</comment>
<organism evidence="4 5">
    <name type="scientific">Gluconacetobacter sacchari</name>
    <dbReference type="NCBI Taxonomy" id="92759"/>
    <lineage>
        <taxon>Bacteria</taxon>
        <taxon>Pseudomonadati</taxon>
        <taxon>Pseudomonadota</taxon>
        <taxon>Alphaproteobacteria</taxon>
        <taxon>Acetobacterales</taxon>
        <taxon>Acetobacteraceae</taxon>
        <taxon>Gluconacetobacter</taxon>
    </lineage>
</organism>
<protein>
    <submittedName>
        <fullName evidence="4">ABC transporter substrate-binding protein</fullName>
    </submittedName>
</protein>
<evidence type="ECO:0000256" key="3">
    <source>
        <dbReference type="ARBA" id="ARBA00022729"/>
    </source>
</evidence>
<name>A0A7W4IES8_9PROT</name>
<comment type="caution">
    <text evidence="4">The sequence shown here is derived from an EMBL/GenBank/DDBJ whole genome shotgun (WGS) entry which is preliminary data.</text>
</comment>
<comment type="subcellular location">
    <subcellularLocation>
        <location evidence="1">Periplasm</location>
    </subcellularLocation>
</comment>
<evidence type="ECO:0000256" key="1">
    <source>
        <dbReference type="ARBA" id="ARBA00004418"/>
    </source>
</evidence>
<dbReference type="RefSeq" id="WP_182998269.1">
    <property type="nucleotide sequence ID" value="NZ_JABEQJ010000020.1"/>
</dbReference>
<reference evidence="4 5" key="1">
    <citation type="submission" date="2020-04" db="EMBL/GenBank/DDBJ databases">
        <title>Description of novel Gluconacetobacter.</title>
        <authorList>
            <person name="Sombolestani A."/>
        </authorList>
    </citation>
    <scope>NUCLEOTIDE SEQUENCE [LARGE SCALE GENOMIC DNA]</scope>
    <source>
        <strain evidence="4 5">LMG 19747</strain>
    </source>
</reference>
<dbReference type="AlphaFoldDB" id="A0A7W4IES8"/>
<evidence type="ECO:0000313" key="4">
    <source>
        <dbReference type="EMBL" id="MBB2161437.1"/>
    </source>
</evidence>
<gene>
    <name evidence="4" type="ORF">HLH48_14870</name>
</gene>
<evidence type="ECO:0000313" key="5">
    <source>
        <dbReference type="Proteomes" id="UP000589085"/>
    </source>
</evidence>